<evidence type="ECO:0000256" key="2">
    <source>
        <dbReference type="SAM" id="SignalP"/>
    </source>
</evidence>
<feature type="compositionally biased region" description="Low complexity" evidence="1">
    <location>
        <begin position="19"/>
        <end position="32"/>
    </location>
</feature>
<evidence type="ECO:0000313" key="4">
    <source>
        <dbReference type="Proteomes" id="UP001501310"/>
    </source>
</evidence>
<name>A0ABP7S4V1_9SPHN</name>
<dbReference type="EMBL" id="BAAAZD010000002">
    <property type="protein sequence ID" value="GAA4006554.1"/>
    <property type="molecule type" value="Genomic_DNA"/>
</dbReference>
<evidence type="ECO:0000313" key="3">
    <source>
        <dbReference type="EMBL" id="GAA4006554.1"/>
    </source>
</evidence>
<protein>
    <submittedName>
        <fullName evidence="3">Uncharacterized protein</fullName>
    </submittedName>
</protein>
<feature type="chain" id="PRO_5046730822" evidence="2">
    <location>
        <begin position="19"/>
        <end position="73"/>
    </location>
</feature>
<dbReference type="Proteomes" id="UP001501310">
    <property type="component" value="Unassembled WGS sequence"/>
</dbReference>
<keyword evidence="4" id="KW-1185">Reference proteome</keyword>
<comment type="caution">
    <text evidence="3">The sequence shown here is derived from an EMBL/GenBank/DDBJ whole genome shotgun (WGS) entry which is preliminary data.</text>
</comment>
<reference evidence="4" key="1">
    <citation type="journal article" date="2019" name="Int. J. Syst. Evol. Microbiol.">
        <title>The Global Catalogue of Microorganisms (GCM) 10K type strain sequencing project: providing services to taxonomists for standard genome sequencing and annotation.</title>
        <authorList>
            <consortium name="The Broad Institute Genomics Platform"/>
            <consortium name="The Broad Institute Genome Sequencing Center for Infectious Disease"/>
            <person name="Wu L."/>
            <person name="Ma J."/>
        </authorList>
    </citation>
    <scope>NUCLEOTIDE SEQUENCE [LARGE SCALE GENOMIC DNA]</scope>
    <source>
        <strain evidence="4">JCM 16603</strain>
    </source>
</reference>
<evidence type="ECO:0000256" key="1">
    <source>
        <dbReference type="SAM" id="MobiDB-lite"/>
    </source>
</evidence>
<feature type="region of interest" description="Disordered" evidence="1">
    <location>
        <begin position="19"/>
        <end position="39"/>
    </location>
</feature>
<organism evidence="3 4">
    <name type="scientific">Sphingomonas humi</name>
    <dbReference type="NCBI Taxonomy" id="335630"/>
    <lineage>
        <taxon>Bacteria</taxon>
        <taxon>Pseudomonadati</taxon>
        <taxon>Pseudomonadota</taxon>
        <taxon>Alphaproteobacteria</taxon>
        <taxon>Sphingomonadales</taxon>
        <taxon>Sphingomonadaceae</taxon>
        <taxon>Sphingomonas</taxon>
    </lineage>
</organism>
<accession>A0ABP7S4V1</accession>
<feature type="signal peptide" evidence="2">
    <location>
        <begin position="1"/>
        <end position="18"/>
    </location>
</feature>
<gene>
    <name evidence="3" type="ORF">GCM10022211_19260</name>
</gene>
<proteinExistence type="predicted"/>
<dbReference type="RefSeq" id="WP_344710054.1">
    <property type="nucleotide sequence ID" value="NZ_BAAAZD010000002.1"/>
</dbReference>
<keyword evidence="2" id="KW-0732">Signal</keyword>
<sequence>MVSKFAIVAIFGATMAAAQPATQAPAQDAPNTSAKPDAAEKKICRKLVTTGTRLQKRACLTQKEWEELDQENR</sequence>